<organism evidence="2 3">
    <name type="scientific">Popillia japonica</name>
    <name type="common">Japanese beetle</name>
    <dbReference type="NCBI Taxonomy" id="7064"/>
    <lineage>
        <taxon>Eukaryota</taxon>
        <taxon>Metazoa</taxon>
        <taxon>Ecdysozoa</taxon>
        <taxon>Arthropoda</taxon>
        <taxon>Hexapoda</taxon>
        <taxon>Insecta</taxon>
        <taxon>Pterygota</taxon>
        <taxon>Neoptera</taxon>
        <taxon>Endopterygota</taxon>
        <taxon>Coleoptera</taxon>
        <taxon>Polyphaga</taxon>
        <taxon>Scarabaeiformia</taxon>
        <taxon>Scarabaeidae</taxon>
        <taxon>Rutelinae</taxon>
        <taxon>Popillia</taxon>
    </lineage>
</organism>
<gene>
    <name evidence="2" type="ORF">QE152_g39813</name>
</gene>
<reference evidence="2 3" key="1">
    <citation type="journal article" date="2024" name="BMC Genomics">
        <title>De novo assembly and annotation of Popillia japonica's genome with initial clues to its potential as an invasive pest.</title>
        <authorList>
            <person name="Cucini C."/>
            <person name="Boschi S."/>
            <person name="Funari R."/>
            <person name="Cardaioli E."/>
            <person name="Iannotti N."/>
            <person name="Marturano G."/>
            <person name="Paoli F."/>
            <person name="Bruttini M."/>
            <person name="Carapelli A."/>
            <person name="Frati F."/>
            <person name="Nardi F."/>
        </authorList>
    </citation>
    <scope>NUCLEOTIDE SEQUENCE [LARGE SCALE GENOMIC DNA]</scope>
    <source>
        <strain evidence="2">DMR45628</strain>
    </source>
</reference>
<evidence type="ECO:0000313" key="2">
    <source>
        <dbReference type="EMBL" id="KAK9679665.1"/>
    </source>
</evidence>
<evidence type="ECO:0000256" key="1">
    <source>
        <dbReference type="SAM" id="Phobius"/>
    </source>
</evidence>
<sequence>SSVFTNSKSLSLSFLCCLLTPPVIVKFDIILVAVVVRLLKKLNARCSVRFLLVCTLVGNSDTSCTSAKPSPVA</sequence>
<feature type="transmembrane region" description="Helical" evidence="1">
    <location>
        <begin position="12"/>
        <end position="39"/>
    </location>
</feature>
<keyword evidence="1" id="KW-0472">Membrane</keyword>
<comment type="caution">
    <text evidence="2">The sequence shown here is derived from an EMBL/GenBank/DDBJ whole genome shotgun (WGS) entry which is preliminary data.</text>
</comment>
<keyword evidence="1" id="KW-0812">Transmembrane</keyword>
<proteinExistence type="predicted"/>
<feature type="non-terminal residue" evidence="2">
    <location>
        <position position="1"/>
    </location>
</feature>
<dbReference type="AlphaFoldDB" id="A0AAW1HT29"/>
<keyword evidence="3" id="KW-1185">Reference proteome</keyword>
<dbReference type="EMBL" id="JASPKY010000993">
    <property type="protein sequence ID" value="KAK9679665.1"/>
    <property type="molecule type" value="Genomic_DNA"/>
</dbReference>
<evidence type="ECO:0000313" key="3">
    <source>
        <dbReference type="Proteomes" id="UP001458880"/>
    </source>
</evidence>
<protein>
    <submittedName>
        <fullName evidence="2">Uncharacterized protein</fullName>
    </submittedName>
</protein>
<name>A0AAW1HT29_POPJA</name>
<accession>A0AAW1HT29</accession>
<keyword evidence="1" id="KW-1133">Transmembrane helix</keyword>
<dbReference type="Proteomes" id="UP001458880">
    <property type="component" value="Unassembled WGS sequence"/>
</dbReference>